<sequence length="132" mass="15039">MTLEIATPLRTVTPCHLENFELDRFNVLQPSLNGVSSVALGLELVTRQLRVTAVAEWSRYRIEAGIVTNSSPVRLKTHRVGERYTLNLSRAQTSSRWFGVVVRRGGCQLRCHPRHLTMVHNYVVRRQKPSCS</sequence>
<name>A0A8X6RZ86_TRICX</name>
<proteinExistence type="predicted"/>
<gene>
    <name evidence="1" type="primary">NCL1_18943</name>
    <name evidence="1" type="ORF">TNCV_3507611</name>
</gene>
<dbReference type="AlphaFoldDB" id="A0A8X6RZ86"/>
<accession>A0A8X6RZ86</accession>
<dbReference type="EMBL" id="BMAU01021233">
    <property type="protein sequence ID" value="GFY02881.1"/>
    <property type="molecule type" value="Genomic_DNA"/>
</dbReference>
<evidence type="ECO:0000313" key="1">
    <source>
        <dbReference type="EMBL" id="GFY02881.1"/>
    </source>
</evidence>
<organism evidence="1 2">
    <name type="scientific">Trichonephila clavipes</name>
    <name type="common">Golden silk orbweaver</name>
    <name type="synonym">Nephila clavipes</name>
    <dbReference type="NCBI Taxonomy" id="2585209"/>
    <lineage>
        <taxon>Eukaryota</taxon>
        <taxon>Metazoa</taxon>
        <taxon>Ecdysozoa</taxon>
        <taxon>Arthropoda</taxon>
        <taxon>Chelicerata</taxon>
        <taxon>Arachnida</taxon>
        <taxon>Araneae</taxon>
        <taxon>Araneomorphae</taxon>
        <taxon>Entelegynae</taxon>
        <taxon>Araneoidea</taxon>
        <taxon>Nephilidae</taxon>
        <taxon>Trichonephila</taxon>
    </lineage>
</organism>
<dbReference type="Proteomes" id="UP000887159">
    <property type="component" value="Unassembled WGS sequence"/>
</dbReference>
<protein>
    <submittedName>
        <fullName evidence="1">Uncharacterized protein</fullName>
    </submittedName>
</protein>
<keyword evidence="2" id="KW-1185">Reference proteome</keyword>
<reference evidence="1" key="1">
    <citation type="submission" date="2020-08" db="EMBL/GenBank/DDBJ databases">
        <title>Multicomponent nature underlies the extraordinary mechanical properties of spider dragline silk.</title>
        <authorList>
            <person name="Kono N."/>
            <person name="Nakamura H."/>
            <person name="Mori M."/>
            <person name="Yoshida Y."/>
            <person name="Ohtoshi R."/>
            <person name="Malay A.D."/>
            <person name="Moran D.A.P."/>
            <person name="Tomita M."/>
            <person name="Numata K."/>
            <person name="Arakawa K."/>
        </authorList>
    </citation>
    <scope>NUCLEOTIDE SEQUENCE</scope>
</reference>
<evidence type="ECO:0000313" key="2">
    <source>
        <dbReference type="Proteomes" id="UP000887159"/>
    </source>
</evidence>
<comment type="caution">
    <text evidence="1">The sequence shown here is derived from an EMBL/GenBank/DDBJ whole genome shotgun (WGS) entry which is preliminary data.</text>
</comment>